<dbReference type="Proteomes" id="UP001194468">
    <property type="component" value="Unassembled WGS sequence"/>
</dbReference>
<reference evidence="1" key="2">
    <citation type="journal article" date="2020" name="Nat. Commun.">
        <title>Large-scale genome sequencing of mycorrhizal fungi provides insights into the early evolution of symbiotic traits.</title>
        <authorList>
            <person name="Miyauchi S."/>
            <person name="Kiss E."/>
            <person name="Kuo A."/>
            <person name="Drula E."/>
            <person name="Kohler A."/>
            <person name="Sanchez-Garcia M."/>
            <person name="Morin E."/>
            <person name="Andreopoulos B."/>
            <person name="Barry K.W."/>
            <person name="Bonito G."/>
            <person name="Buee M."/>
            <person name="Carver A."/>
            <person name="Chen C."/>
            <person name="Cichocki N."/>
            <person name="Clum A."/>
            <person name="Culley D."/>
            <person name="Crous P.W."/>
            <person name="Fauchery L."/>
            <person name="Girlanda M."/>
            <person name="Hayes R.D."/>
            <person name="Keri Z."/>
            <person name="LaButti K."/>
            <person name="Lipzen A."/>
            <person name="Lombard V."/>
            <person name="Magnuson J."/>
            <person name="Maillard F."/>
            <person name="Murat C."/>
            <person name="Nolan M."/>
            <person name="Ohm R.A."/>
            <person name="Pangilinan J."/>
            <person name="Pereira M.F."/>
            <person name="Perotto S."/>
            <person name="Peter M."/>
            <person name="Pfister S."/>
            <person name="Riley R."/>
            <person name="Sitrit Y."/>
            <person name="Stielow J.B."/>
            <person name="Szollosi G."/>
            <person name="Zifcakova L."/>
            <person name="Stursova M."/>
            <person name="Spatafora J.W."/>
            <person name="Tedersoo L."/>
            <person name="Vaario L.M."/>
            <person name="Yamada A."/>
            <person name="Yan M."/>
            <person name="Wang P."/>
            <person name="Xu J."/>
            <person name="Bruns T."/>
            <person name="Baldrian P."/>
            <person name="Vilgalys R."/>
            <person name="Dunand C."/>
            <person name="Henrissat B."/>
            <person name="Grigoriev I.V."/>
            <person name="Hibbett D."/>
            <person name="Nagy L.G."/>
            <person name="Martin F.M."/>
        </authorList>
    </citation>
    <scope>NUCLEOTIDE SEQUENCE</scope>
    <source>
        <strain evidence="1">BED1</strain>
    </source>
</reference>
<comment type="caution">
    <text evidence="1">The sequence shown here is derived from an EMBL/GenBank/DDBJ whole genome shotgun (WGS) entry which is preliminary data.</text>
</comment>
<accession>A0AAD4BK76</accession>
<dbReference type="EMBL" id="WHUW01000034">
    <property type="protein sequence ID" value="KAF8433339.1"/>
    <property type="molecule type" value="Genomic_DNA"/>
</dbReference>
<keyword evidence="2" id="KW-1185">Reference proteome</keyword>
<organism evidence="1 2">
    <name type="scientific">Boletus edulis BED1</name>
    <dbReference type="NCBI Taxonomy" id="1328754"/>
    <lineage>
        <taxon>Eukaryota</taxon>
        <taxon>Fungi</taxon>
        <taxon>Dikarya</taxon>
        <taxon>Basidiomycota</taxon>
        <taxon>Agaricomycotina</taxon>
        <taxon>Agaricomycetes</taxon>
        <taxon>Agaricomycetidae</taxon>
        <taxon>Boletales</taxon>
        <taxon>Boletineae</taxon>
        <taxon>Boletaceae</taxon>
        <taxon>Boletoideae</taxon>
        <taxon>Boletus</taxon>
    </lineage>
</organism>
<evidence type="ECO:0000313" key="2">
    <source>
        <dbReference type="Proteomes" id="UP001194468"/>
    </source>
</evidence>
<sequence>MLFHWLFIPWLQQELDSYRFCVNNTQKQFDKNKVLPHGVPELIHRCMADYRTLDFKVAITHDAINLVHNLYIDCNIHPIFPYFS</sequence>
<dbReference type="AlphaFoldDB" id="A0AAD4BK76"/>
<protein>
    <submittedName>
        <fullName evidence="1">Uncharacterized protein</fullName>
    </submittedName>
</protein>
<proteinExistence type="predicted"/>
<reference evidence="1" key="1">
    <citation type="submission" date="2019-10" db="EMBL/GenBank/DDBJ databases">
        <authorList>
            <consortium name="DOE Joint Genome Institute"/>
            <person name="Kuo A."/>
            <person name="Miyauchi S."/>
            <person name="Kiss E."/>
            <person name="Drula E."/>
            <person name="Kohler A."/>
            <person name="Sanchez-Garcia M."/>
            <person name="Andreopoulos B."/>
            <person name="Barry K.W."/>
            <person name="Bonito G."/>
            <person name="Buee M."/>
            <person name="Carver A."/>
            <person name="Chen C."/>
            <person name="Cichocki N."/>
            <person name="Clum A."/>
            <person name="Culley D."/>
            <person name="Crous P.W."/>
            <person name="Fauchery L."/>
            <person name="Girlanda M."/>
            <person name="Hayes R."/>
            <person name="Keri Z."/>
            <person name="LaButti K."/>
            <person name="Lipzen A."/>
            <person name="Lombard V."/>
            <person name="Magnuson J."/>
            <person name="Maillard F."/>
            <person name="Morin E."/>
            <person name="Murat C."/>
            <person name="Nolan M."/>
            <person name="Ohm R."/>
            <person name="Pangilinan J."/>
            <person name="Pereira M."/>
            <person name="Perotto S."/>
            <person name="Peter M."/>
            <person name="Riley R."/>
            <person name="Sitrit Y."/>
            <person name="Stielow B."/>
            <person name="Szollosi G."/>
            <person name="Zifcakova L."/>
            <person name="Stursova M."/>
            <person name="Spatafora J.W."/>
            <person name="Tedersoo L."/>
            <person name="Vaario L.-M."/>
            <person name="Yamada A."/>
            <person name="Yan M."/>
            <person name="Wang P."/>
            <person name="Xu J."/>
            <person name="Bruns T."/>
            <person name="Baldrian P."/>
            <person name="Vilgalys R."/>
            <person name="Henrissat B."/>
            <person name="Grigoriev I.V."/>
            <person name="Hibbett D."/>
            <person name="Nagy L.G."/>
            <person name="Martin F.M."/>
        </authorList>
    </citation>
    <scope>NUCLEOTIDE SEQUENCE</scope>
    <source>
        <strain evidence="1">BED1</strain>
    </source>
</reference>
<gene>
    <name evidence="1" type="ORF">L210DRAFT_865323</name>
</gene>
<name>A0AAD4BK76_BOLED</name>
<evidence type="ECO:0000313" key="1">
    <source>
        <dbReference type="EMBL" id="KAF8433339.1"/>
    </source>
</evidence>